<name>A0A397TGM0_9GLOM</name>
<dbReference type="AlphaFoldDB" id="A0A397TGM0"/>
<gene>
    <name evidence="1" type="ORF">C1645_814581</name>
</gene>
<evidence type="ECO:0000313" key="1">
    <source>
        <dbReference type="EMBL" id="RIA97062.1"/>
    </source>
</evidence>
<sequence length="133" mass="15582">MRIVWGPLAANFTNIAVKYFHSDDDCPILQEIYLINWHVLNPNDSVINLRISDDGRNVGHKVKYIIITYVDDIENLYKSNYYYTIILYSETKNYKLLQRIMIPVASELNDLILNGLKDLNSKIWTIKSYFSSD</sequence>
<accession>A0A397TGM0</accession>
<dbReference type="OrthoDB" id="2433592at2759"/>
<reference evidence="1 2" key="1">
    <citation type="submission" date="2018-06" db="EMBL/GenBank/DDBJ databases">
        <title>Comparative genomics reveals the genomic features of Rhizophagus irregularis, R. cerebriforme, R. diaphanum and Gigaspora rosea, and their symbiotic lifestyle signature.</title>
        <authorList>
            <person name="Morin E."/>
            <person name="San Clemente H."/>
            <person name="Chen E.C.H."/>
            <person name="De La Providencia I."/>
            <person name="Hainaut M."/>
            <person name="Kuo A."/>
            <person name="Kohler A."/>
            <person name="Murat C."/>
            <person name="Tang N."/>
            <person name="Roy S."/>
            <person name="Loubradou J."/>
            <person name="Henrissat B."/>
            <person name="Grigoriev I.V."/>
            <person name="Corradi N."/>
            <person name="Roux C."/>
            <person name="Martin F.M."/>
        </authorList>
    </citation>
    <scope>NUCLEOTIDE SEQUENCE [LARGE SCALE GENOMIC DNA]</scope>
    <source>
        <strain evidence="1 2">DAOM 227022</strain>
    </source>
</reference>
<dbReference type="Proteomes" id="UP000265703">
    <property type="component" value="Unassembled WGS sequence"/>
</dbReference>
<protein>
    <submittedName>
        <fullName evidence="1">Uncharacterized protein</fullName>
    </submittedName>
</protein>
<proteinExistence type="predicted"/>
<dbReference type="EMBL" id="QKYT01000035">
    <property type="protein sequence ID" value="RIA97062.1"/>
    <property type="molecule type" value="Genomic_DNA"/>
</dbReference>
<evidence type="ECO:0000313" key="2">
    <source>
        <dbReference type="Proteomes" id="UP000265703"/>
    </source>
</evidence>
<organism evidence="1 2">
    <name type="scientific">Glomus cerebriforme</name>
    <dbReference type="NCBI Taxonomy" id="658196"/>
    <lineage>
        <taxon>Eukaryota</taxon>
        <taxon>Fungi</taxon>
        <taxon>Fungi incertae sedis</taxon>
        <taxon>Mucoromycota</taxon>
        <taxon>Glomeromycotina</taxon>
        <taxon>Glomeromycetes</taxon>
        <taxon>Glomerales</taxon>
        <taxon>Glomeraceae</taxon>
        <taxon>Glomus</taxon>
    </lineage>
</organism>
<keyword evidence="2" id="KW-1185">Reference proteome</keyword>
<comment type="caution">
    <text evidence="1">The sequence shown here is derived from an EMBL/GenBank/DDBJ whole genome shotgun (WGS) entry which is preliminary data.</text>
</comment>